<protein>
    <recommendedName>
        <fullName evidence="6">Protein FAR1-RELATED SEQUENCE</fullName>
    </recommendedName>
</protein>
<sequence length="703" mass="80825">MLMQAESGGLTVPTAETNFSADDVEDGVEVISTPQEPCVGMVFATADAAKKYYNSYARHAGFSIRIDTSRESKRTEEKTKYIYVCQRAGVNKKEKVAADGPIIEKKIVRERRRDYVERTRCPARMIVRRTPHGQWEVVHFEKGHNHDRVKKFSLTKYLNSHRNIPPEEKEFIRFLHGCNITSTRAFQIMADLYGGIDNCPYTEGDVKNLRVKYQAEYKCKDMKMTLDYFSELQKEDPDFYYSCTLDEEDRVENLFWVDSAARKSYELYGDCISFDATYLTNAYNMPFAPFIGIDRNGITIQLGCGFLRNEKTESYVWLFSEFKKAMGGRDPLNIITDQDLAMKAAIGLVFRTSTHRNCRWHIMENARKVLGPFLNGKEELSEDFKNCVSFSFSPDEFESKWQAMLDKHDINGDKRFEHLYEMRKCWVPAYFMQRFFPFLQTTARSEGFNAVLKRYVNPKNSIYNFVQQYKKIQQRIFSKQDLHEAVTVTKKLSRRALWPKNIQSHCCQVGWAIQLHLWSAEILADDGIEVLGESLQAHEISSNGKHIVRYSRICTSFNKIIVPHMGDDEGYSIVSKHVAAMQAELNELRKRKASNVAPGPQSEQVGQSSGGAVPNKSKKPRKKATTEDTNGPEGGDLEIRDPPIIKRQGRQREKRYKTGLDLVPPKPKPCKYCTSTEHTTAKCPTKPPRKRTQQFADMAIKLV</sequence>
<feature type="region of interest" description="Disordered" evidence="1">
    <location>
        <begin position="592"/>
        <end position="669"/>
    </location>
</feature>
<feature type="domain" description="FAR1" evidence="2">
    <location>
        <begin position="51"/>
        <end position="147"/>
    </location>
</feature>
<dbReference type="InterPro" id="IPR004330">
    <property type="entry name" value="FAR1_DNA_bnd_dom"/>
</dbReference>
<dbReference type="Pfam" id="PF10551">
    <property type="entry name" value="MULE"/>
    <property type="match status" value="1"/>
</dbReference>
<dbReference type="PANTHER" id="PTHR47718">
    <property type="entry name" value="OS01G0519700 PROTEIN"/>
    <property type="match status" value="1"/>
</dbReference>
<dbReference type="InterPro" id="IPR018289">
    <property type="entry name" value="MULE_transposase_dom"/>
</dbReference>
<dbReference type="Pfam" id="PF03101">
    <property type="entry name" value="FAR1"/>
    <property type="match status" value="1"/>
</dbReference>
<gene>
    <name evidence="4" type="ORF">URODEC1_LOCUS59711</name>
</gene>
<accession>A0ABC9AZ15</accession>
<dbReference type="PANTHER" id="PTHR47718:SF4">
    <property type="entry name" value="PROTEIN FAR1-RELATED SEQUENCE"/>
    <property type="match status" value="1"/>
</dbReference>
<proteinExistence type="predicted"/>
<dbReference type="EMBL" id="OZ075133">
    <property type="protein sequence ID" value="CAL4989424.1"/>
    <property type="molecule type" value="Genomic_DNA"/>
</dbReference>
<dbReference type="AlphaFoldDB" id="A0ABC9AZ15"/>
<evidence type="ECO:0000259" key="3">
    <source>
        <dbReference type="Pfam" id="PF10551"/>
    </source>
</evidence>
<evidence type="ECO:0000259" key="2">
    <source>
        <dbReference type="Pfam" id="PF03101"/>
    </source>
</evidence>
<dbReference type="Proteomes" id="UP001497457">
    <property type="component" value="Chromosome 23rd"/>
</dbReference>
<evidence type="ECO:0000313" key="5">
    <source>
        <dbReference type="Proteomes" id="UP001497457"/>
    </source>
</evidence>
<organism evidence="4 5">
    <name type="scientific">Urochloa decumbens</name>
    <dbReference type="NCBI Taxonomy" id="240449"/>
    <lineage>
        <taxon>Eukaryota</taxon>
        <taxon>Viridiplantae</taxon>
        <taxon>Streptophyta</taxon>
        <taxon>Embryophyta</taxon>
        <taxon>Tracheophyta</taxon>
        <taxon>Spermatophyta</taxon>
        <taxon>Magnoliopsida</taxon>
        <taxon>Liliopsida</taxon>
        <taxon>Poales</taxon>
        <taxon>Poaceae</taxon>
        <taxon>PACMAD clade</taxon>
        <taxon>Panicoideae</taxon>
        <taxon>Panicodae</taxon>
        <taxon>Paniceae</taxon>
        <taxon>Melinidinae</taxon>
        <taxon>Urochloa</taxon>
    </lineage>
</organism>
<feature type="compositionally biased region" description="Basic residues" evidence="1">
    <location>
        <begin position="647"/>
        <end position="657"/>
    </location>
</feature>
<evidence type="ECO:0000256" key="1">
    <source>
        <dbReference type="SAM" id="MobiDB-lite"/>
    </source>
</evidence>
<evidence type="ECO:0000313" key="4">
    <source>
        <dbReference type="EMBL" id="CAL4989424.1"/>
    </source>
</evidence>
<name>A0ABC9AZ15_9POAL</name>
<keyword evidence="5" id="KW-1185">Reference proteome</keyword>
<reference evidence="4" key="1">
    <citation type="submission" date="2024-10" db="EMBL/GenBank/DDBJ databases">
        <authorList>
            <person name="Ryan C."/>
        </authorList>
    </citation>
    <scope>NUCLEOTIDE SEQUENCE [LARGE SCALE GENOMIC DNA]</scope>
</reference>
<feature type="domain" description="MULE transposase" evidence="3">
    <location>
        <begin position="272"/>
        <end position="365"/>
    </location>
</feature>
<evidence type="ECO:0008006" key="6">
    <source>
        <dbReference type="Google" id="ProtNLM"/>
    </source>
</evidence>